<dbReference type="AlphaFoldDB" id="A0A1T5DJ69"/>
<dbReference type="EMBL" id="FUYM01000005">
    <property type="protein sequence ID" value="SKB71774.1"/>
    <property type="molecule type" value="Genomic_DNA"/>
</dbReference>
<name>A0A1T5DJ69_9SPHN</name>
<keyword evidence="1" id="KW-1133">Transmembrane helix</keyword>
<evidence type="ECO:0000256" key="1">
    <source>
        <dbReference type="SAM" id="Phobius"/>
    </source>
</evidence>
<evidence type="ECO:0000313" key="3">
    <source>
        <dbReference type="Proteomes" id="UP000189818"/>
    </source>
</evidence>
<sequence length="187" mass="19299">MARTLTGGIVAGVALYLIGFVFWGTPLSQLAFNRLEQPQSAAIQQALAETLTASGTGTYSIPATGTAVGDIAFARGPVAVVHFNTGGFPVVDSGSLGTGFILALVTGLIIAAAMGVVGSRIADFAGRAQVAILFALAATLYLDIGQPIFNHFGFGYWIYLFVSDFVGLAAAGLIIARWFLPRGGILS</sequence>
<feature type="transmembrane region" description="Helical" evidence="1">
    <location>
        <begin position="156"/>
        <end position="180"/>
    </location>
</feature>
<evidence type="ECO:0000313" key="2">
    <source>
        <dbReference type="EMBL" id="SKB71774.1"/>
    </source>
</evidence>
<gene>
    <name evidence="2" type="ORF">SAMN06295920_105223</name>
</gene>
<organism evidence="2 3">
    <name type="scientific">Rhizorhabdus histidinilytica</name>
    <dbReference type="NCBI Taxonomy" id="439228"/>
    <lineage>
        <taxon>Bacteria</taxon>
        <taxon>Pseudomonadati</taxon>
        <taxon>Pseudomonadota</taxon>
        <taxon>Alphaproteobacteria</taxon>
        <taxon>Sphingomonadales</taxon>
        <taxon>Sphingomonadaceae</taxon>
        <taxon>Rhizorhabdus</taxon>
    </lineage>
</organism>
<feature type="transmembrane region" description="Helical" evidence="1">
    <location>
        <begin position="124"/>
        <end position="144"/>
    </location>
</feature>
<dbReference type="OrthoDB" id="7478200at2"/>
<protein>
    <submittedName>
        <fullName evidence="2">Uncharacterized protein</fullName>
    </submittedName>
</protein>
<feature type="transmembrane region" description="Helical" evidence="1">
    <location>
        <begin position="7"/>
        <end position="25"/>
    </location>
</feature>
<keyword evidence="1" id="KW-0812">Transmembrane</keyword>
<reference evidence="3" key="1">
    <citation type="submission" date="2017-02" db="EMBL/GenBank/DDBJ databases">
        <authorList>
            <person name="Varghese N."/>
            <person name="Submissions S."/>
        </authorList>
    </citation>
    <scope>NUCLEOTIDE SEQUENCE [LARGE SCALE GENOMIC DNA]</scope>
    <source>
        <strain evidence="3">UM2</strain>
    </source>
</reference>
<proteinExistence type="predicted"/>
<dbReference type="RefSeq" id="WP_079648589.1">
    <property type="nucleotide sequence ID" value="NZ_FUYM01000005.1"/>
</dbReference>
<feature type="transmembrane region" description="Helical" evidence="1">
    <location>
        <begin position="96"/>
        <end position="117"/>
    </location>
</feature>
<keyword evidence="3" id="KW-1185">Reference proteome</keyword>
<keyword evidence="1" id="KW-0472">Membrane</keyword>
<accession>A0A1T5DJ69</accession>
<dbReference type="Proteomes" id="UP000189818">
    <property type="component" value="Unassembled WGS sequence"/>
</dbReference>